<dbReference type="EMBL" id="JABFTP020000021">
    <property type="protein sequence ID" value="KAL3269408.1"/>
    <property type="molecule type" value="Genomic_DNA"/>
</dbReference>
<proteinExistence type="predicted"/>
<sequence length="166" mass="19284">MVKASETGGSKPMSIVGRLNRERERLVGMTDEERAFRNKFLKAQILSPTEPRNVPELYKELHNPIRRFYRFPLDQFQKAMEPLVGAKRALIIRYFSGKAIMGLLGVYYFTYYFKYNAHDWTRKGGWNVYTSRKSVLPGDPGYPQLSDKTKPSDYSSRGFEKVTLNL</sequence>
<protein>
    <recommendedName>
        <fullName evidence="4">NADH dehydrogenase [ubiquinone] 1 beta subcomplex subunit 6</fullName>
    </recommendedName>
</protein>
<keyword evidence="1" id="KW-0472">Membrane</keyword>
<reference evidence="2 3" key="1">
    <citation type="journal article" date="2021" name="BMC Biol.">
        <title>Horizontally acquired antibacterial genes associated with adaptive radiation of ladybird beetles.</title>
        <authorList>
            <person name="Li H.S."/>
            <person name="Tang X.F."/>
            <person name="Huang Y.H."/>
            <person name="Xu Z.Y."/>
            <person name="Chen M.L."/>
            <person name="Du X.Y."/>
            <person name="Qiu B.Y."/>
            <person name="Chen P.T."/>
            <person name="Zhang W."/>
            <person name="Slipinski A."/>
            <person name="Escalona H.E."/>
            <person name="Waterhouse R.M."/>
            <person name="Zwick A."/>
            <person name="Pang H."/>
        </authorList>
    </citation>
    <scope>NUCLEOTIDE SEQUENCE [LARGE SCALE GENOMIC DNA]</scope>
    <source>
        <strain evidence="2">SYSU2018</strain>
    </source>
</reference>
<dbReference type="InterPro" id="IPR019174">
    <property type="entry name" value="NADH_DH_b-subcmplx_su6"/>
</dbReference>
<evidence type="ECO:0000256" key="1">
    <source>
        <dbReference type="SAM" id="Phobius"/>
    </source>
</evidence>
<keyword evidence="1" id="KW-0812">Transmembrane</keyword>
<organism evidence="2 3">
    <name type="scientific">Cryptolaemus montrouzieri</name>
    <dbReference type="NCBI Taxonomy" id="559131"/>
    <lineage>
        <taxon>Eukaryota</taxon>
        <taxon>Metazoa</taxon>
        <taxon>Ecdysozoa</taxon>
        <taxon>Arthropoda</taxon>
        <taxon>Hexapoda</taxon>
        <taxon>Insecta</taxon>
        <taxon>Pterygota</taxon>
        <taxon>Neoptera</taxon>
        <taxon>Endopterygota</taxon>
        <taxon>Coleoptera</taxon>
        <taxon>Polyphaga</taxon>
        <taxon>Cucujiformia</taxon>
        <taxon>Coccinelloidea</taxon>
        <taxon>Coccinellidae</taxon>
        <taxon>Scymninae</taxon>
        <taxon>Scymnini</taxon>
        <taxon>Cryptolaemus</taxon>
    </lineage>
</organism>
<evidence type="ECO:0000313" key="2">
    <source>
        <dbReference type="EMBL" id="KAL3269408.1"/>
    </source>
</evidence>
<comment type="caution">
    <text evidence="2">The sequence shown here is derived from an EMBL/GenBank/DDBJ whole genome shotgun (WGS) entry which is preliminary data.</text>
</comment>
<evidence type="ECO:0000313" key="3">
    <source>
        <dbReference type="Proteomes" id="UP001516400"/>
    </source>
</evidence>
<dbReference type="Pfam" id="PF09782">
    <property type="entry name" value="NDUF_B6"/>
    <property type="match status" value="1"/>
</dbReference>
<keyword evidence="3" id="KW-1185">Reference proteome</keyword>
<dbReference type="PANTHER" id="PTHR21106:SF2">
    <property type="entry name" value="NADH DEHYDROGENASE [UBIQUINONE] 1 BETA SUBCOMPLEX SUBUNIT 6"/>
    <property type="match status" value="1"/>
</dbReference>
<keyword evidence="1" id="KW-1133">Transmembrane helix</keyword>
<dbReference type="Proteomes" id="UP001516400">
    <property type="component" value="Unassembled WGS sequence"/>
</dbReference>
<evidence type="ECO:0008006" key="4">
    <source>
        <dbReference type="Google" id="ProtNLM"/>
    </source>
</evidence>
<gene>
    <name evidence="2" type="ORF">HHI36_008478</name>
</gene>
<feature type="transmembrane region" description="Helical" evidence="1">
    <location>
        <begin position="91"/>
        <end position="113"/>
    </location>
</feature>
<dbReference type="AlphaFoldDB" id="A0ABD2MST2"/>
<name>A0ABD2MST2_9CUCU</name>
<accession>A0ABD2MST2</accession>
<dbReference type="PANTHER" id="PTHR21106">
    <property type="entry name" value="NADH DEHYDROGENASE [UBIQUINONE] 1 BETA SUBCOMPLEX SUBUNIT 6"/>
    <property type="match status" value="1"/>
</dbReference>